<dbReference type="GO" id="GO:0071949">
    <property type="term" value="F:FAD binding"/>
    <property type="evidence" value="ECO:0007669"/>
    <property type="project" value="InterPro"/>
</dbReference>
<dbReference type="RefSeq" id="WP_012185894.1">
    <property type="nucleotide sequence ID" value="NC_009954.1"/>
</dbReference>
<feature type="domain" description="FAD-binding" evidence="8">
    <location>
        <begin position="119"/>
        <end position="178"/>
    </location>
</feature>
<dbReference type="STRING" id="397948.Cmaq_0840"/>
<keyword evidence="1" id="KW-0444">Lipid biosynthesis</keyword>
<protein>
    <submittedName>
        <fullName evidence="10">Monooxygenase FAD-binding</fullName>
    </submittedName>
</protein>
<dbReference type="Gene3D" id="3.50.50.60">
    <property type="entry name" value="FAD/NAD(P)-binding domain"/>
    <property type="match status" value="1"/>
</dbReference>
<feature type="domain" description="Digeranylgeranylglycerophospholipid reductase catalytic" evidence="9">
    <location>
        <begin position="207"/>
        <end position="258"/>
    </location>
</feature>
<evidence type="ECO:0000256" key="3">
    <source>
        <dbReference type="ARBA" id="ARBA00022827"/>
    </source>
</evidence>
<evidence type="ECO:0000259" key="9">
    <source>
        <dbReference type="Pfam" id="PF22578"/>
    </source>
</evidence>
<dbReference type="Proteomes" id="UP000001137">
    <property type="component" value="Chromosome"/>
</dbReference>
<dbReference type="EMBL" id="CP000852">
    <property type="protein sequence ID" value="ABW01675.1"/>
    <property type="molecule type" value="Genomic_DNA"/>
</dbReference>
<keyword evidence="6" id="KW-0594">Phospholipid biosynthesis</keyword>
<keyword evidence="2" id="KW-0285">Flavoprotein</keyword>
<dbReference type="Pfam" id="PF22578">
    <property type="entry name" value="GGR_cat"/>
    <property type="match status" value="1"/>
</dbReference>
<dbReference type="GO" id="GO:0008654">
    <property type="term" value="P:phospholipid biosynthetic process"/>
    <property type="evidence" value="ECO:0007669"/>
    <property type="project" value="UniProtKB-KW"/>
</dbReference>
<dbReference type="OrthoDB" id="6062at2157"/>
<evidence type="ECO:0000256" key="6">
    <source>
        <dbReference type="ARBA" id="ARBA00023209"/>
    </source>
</evidence>
<organism evidence="10 11">
    <name type="scientific">Caldivirga maquilingensis (strain ATCC 700844 / DSM 13496 / JCM 10307 / IC-167)</name>
    <dbReference type="NCBI Taxonomy" id="397948"/>
    <lineage>
        <taxon>Archaea</taxon>
        <taxon>Thermoproteota</taxon>
        <taxon>Thermoprotei</taxon>
        <taxon>Thermoproteales</taxon>
        <taxon>Thermoproteaceae</taxon>
        <taxon>Caldivirga</taxon>
    </lineage>
</organism>
<dbReference type="GeneID" id="5709503"/>
<accession>A8MD19</accession>
<evidence type="ECO:0000313" key="11">
    <source>
        <dbReference type="Proteomes" id="UP000001137"/>
    </source>
</evidence>
<dbReference type="AlphaFoldDB" id="A8MD19"/>
<evidence type="ECO:0000256" key="5">
    <source>
        <dbReference type="ARBA" id="ARBA00023098"/>
    </source>
</evidence>
<evidence type="ECO:0000256" key="2">
    <source>
        <dbReference type="ARBA" id="ARBA00022630"/>
    </source>
</evidence>
<name>A8MD19_CALMQ</name>
<sequence>MVSINTELLIIGGGPAGSFLASEVNLGDVTLLDKKKINYGPVVCGEMMPKAELLVDYLPSELMSMIEYTLYKSIRRSIIVNHIKTLRVLIRVKGTIIDLGSINFPAYIVNKGLMISRIINDAANKGVRVNFSSTVTGCIKHGDGFKCRVMDNDGEHYVETHLLAGADGYPSVVRELANNPPFNPMDTAVATSQRAMGWGGSLDEAVVIMDPILAPGGYAWVFPRGDGSSNVGLGIRGYDAWVKGINPVNLHSEFLKSLNLKPTQRSILLKTIPVGELGASIEGNGVYLLGDAAGTVVSTNGAGINTAMVSGLILAKVLKEGLSYGTEMRRVLGSFLSDVKRLRELADPMLYDEDALAKLTRIMPRETVKWVIKEAMLASVNPMLRIGARILLSLIKARGRT</sequence>
<evidence type="ECO:0000313" key="10">
    <source>
        <dbReference type="EMBL" id="ABW01675.1"/>
    </source>
</evidence>
<dbReference type="GO" id="GO:0004497">
    <property type="term" value="F:monooxygenase activity"/>
    <property type="evidence" value="ECO:0007669"/>
    <property type="project" value="UniProtKB-KW"/>
</dbReference>
<evidence type="ECO:0000259" key="8">
    <source>
        <dbReference type="Pfam" id="PF01494"/>
    </source>
</evidence>
<keyword evidence="5" id="KW-0443">Lipid metabolism</keyword>
<keyword evidence="10" id="KW-0503">Monooxygenase</keyword>
<dbReference type="Gene3D" id="3.30.9.10">
    <property type="entry name" value="D-Amino Acid Oxidase, subunit A, domain 2"/>
    <property type="match status" value="1"/>
</dbReference>
<dbReference type="PANTHER" id="PTHR42685:SF18">
    <property type="entry name" value="DIGERANYLGERANYLGLYCEROPHOSPHOLIPID REDUCTASE"/>
    <property type="match status" value="1"/>
</dbReference>
<keyword evidence="7" id="KW-1208">Phospholipid metabolism</keyword>
<dbReference type="Pfam" id="PF01494">
    <property type="entry name" value="FAD_binding_3"/>
    <property type="match status" value="1"/>
</dbReference>
<dbReference type="eggNOG" id="arCOG00570">
    <property type="taxonomic scope" value="Archaea"/>
</dbReference>
<gene>
    <name evidence="10" type="ordered locus">Cmaq_0840</name>
</gene>
<keyword evidence="3" id="KW-0274">FAD</keyword>
<evidence type="ECO:0000256" key="4">
    <source>
        <dbReference type="ARBA" id="ARBA00023002"/>
    </source>
</evidence>
<dbReference type="PRINTS" id="PR00420">
    <property type="entry name" value="RNGMNOXGNASE"/>
</dbReference>
<dbReference type="HOGENOM" id="CLU_024648_0_0_2"/>
<proteinExistence type="predicted"/>
<evidence type="ECO:0000256" key="7">
    <source>
        <dbReference type="ARBA" id="ARBA00023264"/>
    </source>
</evidence>
<reference evidence="10 11" key="1">
    <citation type="submission" date="2007-10" db="EMBL/GenBank/DDBJ databases">
        <title>Complete sequence of Caldivirga maquilingensis IC-167.</title>
        <authorList>
            <consortium name="US DOE Joint Genome Institute"/>
            <person name="Copeland A."/>
            <person name="Lucas S."/>
            <person name="Lapidus A."/>
            <person name="Barry K."/>
            <person name="Glavina del Rio T."/>
            <person name="Dalin E."/>
            <person name="Tice H."/>
            <person name="Pitluck S."/>
            <person name="Saunders E."/>
            <person name="Brettin T."/>
            <person name="Bruce D."/>
            <person name="Detter J.C."/>
            <person name="Han C."/>
            <person name="Schmutz J."/>
            <person name="Larimer F."/>
            <person name="Land M."/>
            <person name="Hauser L."/>
            <person name="Kyrpides N."/>
            <person name="Ivanova N."/>
            <person name="Biddle J.F."/>
            <person name="Zhang Z."/>
            <person name="Fitz-Gibbon S.T."/>
            <person name="Lowe T.M."/>
            <person name="Saltikov C."/>
            <person name="House C.H."/>
            <person name="Richardson P."/>
        </authorList>
    </citation>
    <scope>NUCLEOTIDE SEQUENCE [LARGE SCALE GENOMIC DNA]</scope>
    <source>
        <strain evidence="11">ATCC 700844 / DSM 13496 / JCM 10307 / IC-167</strain>
    </source>
</reference>
<dbReference type="SUPFAM" id="SSF51905">
    <property type="entry name" value="FAD/NAD(P)-binding domain"/>
    <property type="match status" value="1"/>
</dbReference>
<evidence type="ECO:0000256" key="1">
    <source>
        <dbReference type="ARBA" id="ARBA00022516"/>
    </source>
</evidence>
<dbReference type="InterPro" id="IPR002938">
    <property type="entry name" value="FAD-bd"/>
</dbReference>
<dbReference type="PANTHER" id="PTHR42685">
    <property type="entry name" value="GERANYLGERANYL DIPHOSPHATE REDUCTASE"/>
    <property type="match status" value="1"/>
</dbReference>
<dbReference type="InterPro" id="IPR036188">
    <property type="entry name" value="FAD/NAD-bd_sf"/>
</dbReference>
<keyword evidence="11" id="KW-1185">Reference proteome</keyword>
<dbReference type="InterPro" id="IPR050407">
    <property type="entry name" value="Geranylgeranyl_reductase"/>
</dbReference>
<keyword evidence="4" id="KW-0560">Oxidoreductase</keyword>
<dbReference type="InterPro" id="IPR054715">
    <property type="entry name" value="GGR_cat"/>
</dbReference>
<dbReference type="KEGG" id="cma:Cmaq_0840"/>